<proteinExistence type="inferred from homology"/>
<evidence type="ECO:0000256" key="15">
    <source>
        <dbReference type="SAM" id="Phobius"/>
    </source>
</evidence>
<feature type="domain" description="Polysaccharide export protein N-terminal" evidence="16">
    <location>
        <begin position="43"/>
        <end position="148"/>
    </location>
</feature>
<accession>A0ABP7YVC9</accession>
<evidence type="ECO:0000259" key="17">
    <source>
        <dbReference type="Pfam" id="PF22461"/>
    </source>
</evidence>
<evidence type="ECO:0000256" key="6">
    <source>
        <dbReference type="ARBA" id="ARBA00022692"/>
    </source>
</evidence>
<keyword evidence="15" id="KW-1133">Transmembrane helix</keyword>
<dbReference type="Pfam" id="PF22461">
    <property type="entry name" value="SLBB_2"/>
    <property type="match status" value="1"/>
</dbReference>
<keyword evidence="9" id="KW-0406">Ion transport</keyword>
<keyword evidence="8" id="KW-0625">Polysaccharide transport</keyword>
<keyword evidence="14" id="KW-0449">Lipoprotein</keyword>
<comment type="similarity">
    <text evidence="2">Belongs to the BexD/CtrA/VexA family.</text>
</comment>
<evidence type="ECO:0000256" key="9">
    <source>
        <dbReference type="ARBA" id="ARBA00023065"/>
    </source>
</evidence>
<keyword evidence="5" id="KW-0762">Sugar transport</keyword>
<keyword evidence="12" id="KW-0564">Palmitate</keyword>
<evidence type="ECO:0000256" key="5">
    <source>
        <dbReference type="ARBA" id="ARBA00022597"/>
    </source>
</evidence>
<keyword evidence="10" id="KW-0626">Porin</keyword>
<evidence type="ECO:0000259" key="16">
    <source>
        <dbReference type="Pfam" id="PF02563"/>
    </source>
</evidence>
<evidence type="ECO:0000313" key="18">
    <source>
        <dbReference type="EMBL" id="GAA4141938.1"/>
    </source>
</evidence>
<evidence type="ECO:0000256" key="12">
    <source>
        <dbReference type="ARBA" id="ARBA00023139"/>
    </source>
</evidence>
<evidence type="ECO:0000256" key="7">
    <source>
        <dbReference type="ARBA" id="ARBA00022729"/>
    </source>
</evidence>
<feature type="domain" description="SLBB" evidence="17">
    <location>
        <begin position="152"/>
        <end position="231"/>
    </location>
</feature>
<dbReference type="Proteomes" id="UP001500101">
    <property type="component" value="Unassembled WGS sequence"/>
</dbReference>
<comment type="subcellular location">
    <subcellularLocation>
        <location evidence="1">Cell outer membrane</location>
        <topology evidence="1">Multi-pass membrane protein</topology>
    </subcellularLocation>
</comment>
<evidence type="ECO:0000256" key="13">
    <source>
        <dbReference type="ARBA" id="ARBA00023237"/>
    </source>
</evidence>
<comment type="caution">
    <text evidence="18">The sequence shown here is derived from an EMBL/GenBank/DDBJ whole genome shotgun (WGS) entry which is preliminary data.</text>
</comment>
<keyword evidence="19" id="KW-1185">Reference proteome</keyword>
<evidence type="ECO:0000313" key="19">
    <source>
        <dbReference type="Proteomes" id="UP001500101"/>
    </source>
</evidence>
<evidence type="ECO:0000256" key="4">
    <source>
        <dbReference type="ARBA" id="ARBA00022452"/>
    </source>
</evidence>
<evidence type="ECO:0000256" key="2">
    <source>
        <dbReference type="ARBA" id="ARBA00009450"/>
    </source>
</evidence>
<organism evidence="18 19">
    <name type="scientific">Sphingobacterium kyonggiense</name>
    <dbReference type="NCBI Taxonomy" id="714075"/>
    <lineage>
        <taxon>Bacteria</taxon>
        <taxon>Pseudomonadati</taxon>
        <taxon>Bacteroidota</taxon>
        <taxon>Sphingobacteriia</taxon>
        <taxon>Sphingobacteriales</taxon>
        <taxon>Sphingobacteriaceae</taxon>
        <taxon>Sphingobacterium</taxon>
    </lineage>
</organism>
<reference evidence="19" key="1">
    <citation type="journal article" date="2019" name="Int. J. Syst. Evol. Microbiol.">
        <title>The Global Catalogue of Microorganisms (GCM) 10K type strain sequencing project: providing services to taxonomists for standard genome sequencing and annotation.</title>
        <authorList>
            <consortium name="The Broad Institute Genomics Platform"/>
            <consortium name="The Broad Institute Genome Sequencing Center for Infectious Disease"/>
            <person name="Wu L."/>
            <person name="Ma J."/>
        </authorList>
    </citation>
    <scope>NUCLEOTIDE SEQUENCE [LARGE SCALE GENOMIC DNA]</scope>
    <source>
        <strain evidence="19">JCM 16704</strain>
    </source>
</reference>
<sequence>MKIKFVYGILLLGLVLLNSCISSKKVVYVGDMIPKVDYVAAEIPEVRIQKFDRLQIRVSSKTPELTIPFNSGVDGYIVGEGGQINTSSPSNVNPATVGYLVNSQGQITYPILGVIAAEGKTIPELQNIIRSKLIDGKLINDATVQVDLLNLKINVIGEVNNIGIQNVPDSRITILEAISNAGGLTRNGAPDRITVIREENGVRRQYVTNIESKDIFDSPVFYLKQNDLVYVEPITAVTTPKEERNWRYLTTIMGSATLIISIISLIK</sequence>
<keyword evidence="11 15" id="KW-0472">Membrane</keyword>
<feature type="transmembrane region" description="Helical" evidence="15">
    <location>
        <begin position="246"/>
        <end position="266"/>
    </location>
</feature>
<evidence type="ECO:0000256" key="3">
    <source>
        <dbReference type="ARBA" id="ARBA00022448"/>
    </source>
</evidence>
<evidence type="ECO:0000256" key="1">
    <source>
        <dbReference type="ARBA" id="ARBA00004571"/>
    </source>
</evidence>
<dbReference type="InterPro" id="IPR049712">
    <property type="entry name" value="Poly_export"/>
</dbReference>
<dbReference type="RefSeq" id="WP_344674808.1">
    <property type="nucleotide sequence ID" value="NZ_BAAAZI010000009.1"/>
</dbReference>
<gene>
    <name evidence="18" type="ORF">GCM10022216_22370</name>
</gene>
<dbReference type="InterPro" id="IPR003715">
    <property type="entry name" value="Poly_export_N"/>
</dbReference>
<name>A0ABP7YVC9_9SPHI</name>
<protein>
    <submittedName>
        <fullName evidence="18">Polysaccharide biosynthesis/export family protein</fullName>
    </submittedName>
</protein>
<evidence type="ECO:0000256" key="14">
    <source>
        <dbReference type="ARBA" id="ARBA00023288"/>
    </source>
</evidence>
<dbReference type="Gene3D" id="3.10.560.10">
    <property type="entry name" value="Outer membrane lipoprotein wza domain like"/>
    <property type="match status" value="1"/>
</dbReference>
<keyword evidence="4" id="KW-1134">Transmembrane beta strand</keyword>
<dbReference type="PANTHER" id="PTHR33619:SF3">
    <property type="entry name" value="POLYSACCHARIDE EXPORT PROTEIN GFCE-RELATED"/>
    <property type="match status" value="1"/>
</dbReference>
<evidence type="ECO:0000256" key="11">
    <source>
        <dbReference type="ARBA" id="ARBA00023136"/>
    </source>
</evidence>
<keyword evidence="13" id="KW-0998">Cell outer membrane</keyword>
<dbReference type="InterPro" id="IPR054765">
    <property type="entry name" value="SLBB_dom"/>
</dbReference>
<evidence type="ECO:0000256" key="8">
    <source>
        <dbReference type="ARBA" id="ARBA00023047"/>
    </source>
</evidence>
<dbReference type="PANTHER" id="PTHR33619">
    <property type="entry name" value="POLYSACCHARIDE EXPORT PROTEIN GFCE-RELATED"/>
    <property type="match status" value="1"/>
</dbReference>
<dbReference type="EMBL" id="BAAAZI010000009">
    <property type="protein sequence ID" value="GAA4141938.1"/>
    <property type="molecule type" value="Genomic_DNA"/>
</dbReference>
<keyword evidence="6 15" id="KW-0812">Transmembrane</keyword>
<keyword evidence="3" id="KW-0813">Transport</keyword>
<keyword evidence="7" id="KW-0732">Signal</keyword>
<dbReference type="Pfam" id="PF02563">
    <property type="entry name" value="Poly_export"/>
    <property type="match status" value="1"/>
</dbReference>
<evidence type="ECO:0000256" key="10">
    <source>
        <dbReference type="ARBA" id="ARBA00023114"/>
    </source>
</evidence>